<dbReference type="AlphaFoldDB" id="A0A2T7G707"/>
<dbReference type="GO" id="GO:0046872">
    <property type="term" value="F:metal ion binding"/>
    <property type="evidence" value="ECO:0007669"/>
    <property type="project" value="UniProtKB-KW"/>
</dbReference>
<dbReference type="Pfam" id="PF00487">
    <property type="entry name" value="FA_desaturase"/>
    <property type="match status" value="1"/>
</dbReference>
<evidence type="ECO:0000256" key="10">
    <source>
        <dbReference type="ARBA" id="ARBA00023033"/>
    </source>
</evidence>
<dbReference type="Proteomes" id="UP000244446">
    <property type="component" value="Unassembled WGS sequence"/>
</dbReference>
<dbReference type="EMBL" id="QCYH01000005">
    <property type="protein sequence ID" value="PVA10204.1"/>
    <property type="molecule type" value="Genomic_DNA"/>
</dbReference>
<keyword evidence="8" id="KW-0560">Oxidoreductase</keyword>
<keyword evidence="9" id="KW-0408">Iron</keyword>
<comment type="caution">
    <text evidence="14">The sequence shown here is derived from an EMBL/GenBank/DDBJ whole genome shotgun (WGS) entry which is preliminary data.</text>
</comment>
<gene>
    <name evidence="14" type="ORF">DC366_09915</name>
</gene>
<keyword evidence="7 12" id="KW-1133">Transmembrane helix</keyword>
<evidence type="ECO:0000256" key="11">
    <source>
        <dbReference type="ARBA" id="ARBA00023136"/>
    </source>
</evidence>
<evidence type="ECO:0000256" key="2">
    <source>
        <dbReference type="ARBA" id="ARBA00010823"/>
    </source>
</evidence>
<evidence type="ECO:0000256" key="1">
    <source>
        <dbReference type="ARBA" id="ARBA00004429"/>
    </source>
</evidence>
<evidence type="ECO:0000256" key="12">
    <source>
        <dbReference type="SAM" id="Phobius"/>
    </source>
</evidence>
<dbReference type="CDD" id="cd03512">
    <property type="entry name" value="Alkane-hydroxylase"/>
    <property type="match status" value="1"/>
</dbReference>
<accession>A0A2T7G707</accession>
<keyword evidence="4" id="KW-0997">Cell inner membrane</keyword>
<dbReference type="PANTHER" id="PTHR38674">
    <property type="entry name" value="ALKANE 1-MONOOXYGENASE 1"/>
    <property type="match status" value="1"/>
</dbReference>
<dbReference type="InterPro" id="IPR033885">
    <property type="entry name" value="AlkB/XylM"/>
</dbReference>
<evidence type="ECO:0000256" key="7">
    <source>
        <dbReference type="ARBA" id="ARBA00022989"/>
    </source>
</evidence>
<evidence type="ECO:0000313" key="14">
    <source>
        <dbReference type="EMBL" id="PVA10204.1"/>
    </source>
</evidence>
<feature type="transmembrane region" description="Helical" evidence="12">
    <location>
        <begin position="205"/>
        <end position="222"/>
    </location>
</feature>
<feature type="transmembrane region" description="Helical" evidence="12">
    <location>
        <begin position="59"/>
        <end position="79"/>
    </location>
</feature>
<evidence type="ECO:0000259" key="13">
    <source>
        <dbReference type="Pfam" id="PF00487"/>
    </source>
</evidence>
<comment type="subcellular location">
    <subcellularLocation>
        <location evidence="1">Cell inner membrane</location>
        <topology evidence="1">Multi-pass membrane protein</topology>
    </subcellularLocation>
</comment>
<keyword evidence="10 14" id="KW-0503">Monooxygenase</keyword>
<protein>
    <submittedName>
        <fullName evidence="14">Alkane 1-monooxygenase</fullName>
    </submittedName>
</protein>
<evidence type="ECO:0000256" key="5">
    <source>
        <dbReference type="ARBA" id="ARBA00022692"/>
    </source>
</evidence>
<evidence type="ECO:0000313" key="15">
    <source>
        <dbReference type="Proteomes" id="UP000244446"/>
    </source>
</evidence>
<comment type="similarity">
    <text evidence="2">Belongs to the fatty acid desaturase type 1 family. AlkB subfamily.</text>
</comment>
<dbReference type="GO" id="GO:0005886">
    <property type="term" value="C:plasma membrane"/>
    <property type="evidence" value="ECO:0007669"/>
    <property type="project" value="UniProtKB-SubCell"/>
</dbReference>
<name>A0A2T7G707_9RHOB</name>
<evidence type="ECO:0000256" key="8">
    <source>
        <dbReference type="ARBA" id="ARBA00023002"/>
    </source>
</evidence>
<dbReference type="GO" id="GO:0004497">
    <property type="term" value="F:monooxygenase activity"/>
    <property type="evidence" value="ECO:0007669"/>
    <property type="project" value="UniProtKB-KW"/>
</dbReference>
<sequence length="348" mass="37472">MLMFYGATLAPLAMIALGATTGGPWPALALGYMTVPSFALDRLSARRAEDAGGDGEFPAAIPLLPIIGLAHLLLLALVVRAIAMPAETLGALGPWQRAFLGLATALVFGQISHPAAHELIHKPARLLRLMGRLIYTSLLVGHHASAHLRVHHVLVASDGDPNSARRGEGFYRFALRAGPGSFKAGLAADTAMLRRAGRPVWRHPYVLYCVGGVACMGAALALGGVPGLAAYVAICLYAQMQILMSDYVQHYGLRRQTLPGGRLEPVGPQHSWNTPHRFSSAMTLNAPRHSDHHVNPARVYPALRLRRADMPVLPYPLPAMAALSLVPPLWRRVMDRRLDRWTSPPGAG</sequence>
<dbReference type="GO" id="GO:0006629">
    <property type="term" value="P:lipid metabolic process"/>
    <property type="evidence" value="ECO:0007669"/>
    <property type="project" value="InterPro"/>
</dbReference>
<keyword evidence="11 12" id="KW-0472">Membrane</keyword>
<keyword evidence="5 12" id="KW-0812">Transmembrane</keyword>
<dbReference type="InterPro" id="IPR005804">
    <property type="entry name" value="FA_desaturase_dom"/>
</dbReference>
<evidence type="ECO:0000256" key="9">
    <source>
        <dbReference type="ARBA" id="ARBA00023004"/>
    </source>
</evidence>
<dbReference type="PANTHER" id="PTHR38674:SF1">
    <property type="entry name" value="ALKANE 1-MONOOXYGENASE 1"/>
    <property type="match status" value="1"/>
</dbReference>
<reference evidence="14 15" key="1">
    <citation type="submission" date="2018-04" db="EMBL/GenBank/DDBJ databases">
        <title>Pelagivirga bohaiensis gen. nov., sp. nov., a bacterium isolated from the Bohai Sea.</title>
        <authorList>
            <person name="Ji X."/>
        </authorList>
    </citation>
    <scope>NUCLEOTIDE SEQUENCE [LARGE SCALE GENOMIC DNA]</scope>
    <source>
        <strain evidence="14 15">BH-SD19</strain>
    </source>
</reference>
<evidence type="ECO:0000256" key="6">
    <source>
        <dbReference type="ARBA" id="ARBA00022723"/>
    </source>
</evidence>
<keyword evidence="6" id="KW-0479">Metal-binding</keyword>
<proteinExistence type="inferred from homology"/>
<dbReference type="OrthoDB" id="4759734at2"/>
<organism evidence="14 15">
    <name type="scientific">Pelagivirga sediminicola</name>
    <dbReference type="NCBI Taxonomy" id="2170575"/>
    <lineage>
        <taxon>Bacteria</taxon>
        <taxon>Pseudomonadati</taxon>
        <taxon>Pseudomonadota</taxon>
        <taxon>Alphaproteobacteria</taxon>
        <taxon>Rhodobacterales</taxon>
        <taxon>Paracoccaceae</taxon>
        <taxon>Pelagivirga</taxon>
    </lineage>
</organism>
<keyword evidence="3" id="KW-1003">Cell membrane</keyword>
<dbReference type="RefSeq" id="WP_108692286.1">
    <property type="nucleotide sequence ID" value="NZ_QCYH01000005.1"/>
</dbReference>
<keyword evidence="15" id="KW-1185">Reference proteome</keyword>
<evidence type="ECO:0000256" key="4">
    <source>
        <dbReference type="ARBA" id="ARBA00022519"/>
    </source>
</evidence>
<evidence type="ECO:0000256" key="3">
    <source>
        <dbReference type="ARBA" id="ARBA00022475"/>
    </source>
</evidence>
<feature type="domain" description="Fatty acid desaturase" evidence="13">
    <location>
        <begin position="95"/>
        <end position="310"/>
    </location>
</feature>